<evidence type="ECO:0000256" key="2">
    <source>
        <dbReference type="ARBA" id="ARBA00022598"/>
    </source>
</evidence>
<keyword evidence="13" id="KW-1185">Reference proteome</keyword>
<comment type="caution">
    <text evidence="12">The sequence shown here is derived from an EMBL/GenBank/DDBJ whole genome shotgun (WGS) entry which is preliminary data.</text>
</comment>
<dbReference type="InterPro" id="IPR016185">
    <property type="entry name" value="PreATP-grasp_dom_sf"/>
</dbReference>
<dbReference type="InterPro" id="IPR011764">
    <property type="entry name" value="Biotin_carboxylation_dom"/>
</dbReference>
<gene>
    <name evidence="12" type="ORF">ACFSF0_18400</name>
</gene>
<dbReference type="InterPro" id="IPR051602">
    <property type="entry name" value="ACC_Biotin_Carboxylase"/>
</dbReference>
<dbReference type="Gene3D" id="3.30.1490.20">
    <property type="entry name" value="ATP-grasp fold, A domain"/>
    <property type="match status" value="1"/>
</dbReference>
<keyword evidence="2" id="KW-0436">Ligase</keyword>
<dbReference type="SMART" id="SM00878">
    <property type="entry name" value="Biotin_carb_C"/>
    <property type="match status" value="1"/>
</dbReference>
<dbReference type="InterPro" id="IPR005481">
    <property type="entry name" value="BC-like_N"/>
</dbReference>
<evidence type="ECO:0000259" key="10">
    <source>
        <dbReference type="PROSITE" id="PS50979"/>
    </source>
</evidence>
<dbReference type="SUPFAM" id="SSF52096">
    <property type="entry name" value="ClpP/crotonase"/>
    <property type="match status" value="2"/>
</dbReference>
<dbReference type="SUPFAM" id="SSF51230">
    <property type="entry name" value="Single hybrid motif"/>
    <property type="match status" value="1"/>
</dbReference>
<dbReference type="PROSITE" id="PS50989">
    <property type="entry name" value="COA_CT_CTER"/>
    <property type="match status" value="1"/>
</dbReference>
<sequence length="1145" mass="120518">MTSPTFHKVLIANRGEVAVRLIHALRDAGIASVAVYAQDDAQALHVQLADEAVALAASGPAAYLDAAAVIAIARAKGVDAVHPGWGFLSEQADFARACADAGLVFIGPQPEQLALFGDKARARALAAEHGVPCMPGIDHGVSLQEAEAFFAEQAADGAAMIIKAVGGGGGRGMRVVERAEDVAPSWMRCRSEARAAFGVEGVYVERFMPRARHIEVQVVGDGAQVIALGERECTLQRRFQKLVEIAPSPTLPDALRQQISEAALCMARAVGYRSLGTFEFLVDDRALEPPPGRPKAASAPAGGSEPREAGSVGAISLPFVFIEANARLQVEHTITEAVTGLDLVQLQLGVAQGRTLAELGLAPGTPVPVRGHAIQWRINAETLTADGQARPASGTLQRFDLPSGPGVRVDTHGRAGLQPSPHYDTLLAKLIVHHPSADFGAALRRSHRALAEFGIAGVATNLPLLRALADRRETATNAVDNRFVERELPSLLDAAQAFADASAPVPSAATQAVAETEAEPTDGTALVRAPMAAKLVAWEVDVGDVVPAGAQLGVLEAMKMEHLLHAPSAGRVLALAAQAGDFLVEGQALVRLEPVDAVHSATEAEQALDLDTPRADLQRVIDRHAFTLDANRQAAMAKRHAQGGRSARANIADLCELGDAIDTEAGRASVTPARSGNFIEYGALAIAAQRSRRTLEDLVANTPADGMVTGVGSVNEKLFGPERSRCAIMAYDYTVLAGTQGWRNHHKKDRLLKVAHQLRIPLVLFAEGGGGRPGDVDMPILAGLNNHTFSDFAALSGVVPVVGIVHGRCYAGNAALLGCCDTIIATRASNIGMGGPAMIEGGGLGTFAPEQIGPSAVQSASGVIDVLVQDEAEAVAVARQYLSYFQGAVADWQCDDQRLLRHAIPENRLRVYDVRAVLRGLFDSGSWLELRAGFGAGMVTGLARVEGRPVAVLANNPHHLGGAIDPDAADKAARFMQLANAHGLPIVALVDTPGFMVGPEIETQAQVRHTSRMLMIASHLRVPYFAIVLRKGYGLGAQAMTAGGFDAPVFNVAWPTGEFGAMGLEGAVRLGFRKELEAVPAGPQRDALFDQLLAKQYANGEAMAMAQTLEIDAVIDPADTRAWLARGLDGCTAPLGPTKPFVDAW</sequence>
<dbReference type="PROSITE" id="PS50968">
    <property type="entry name" value="BIOTINYL_LIPOYL"/>
    <property type="match status" value="1"/>
</dbReference>
<dbReference type="Pfam" id="PF00289">
    <property type="entry name" value="Biotin_carb_N"/>
    <property type="match status" value="1"/>
</dbReference>
<protein>
    <submittedName>
        <fullName evidence="12">Carboxyl transferase domain-containing protein</fullName>
    </submittedName>
</protein>
<dbReference type="SUPFAM" id="SSF51246">
    <property type="entry name" value="Rudiment single hybrid motif"/>
    <property type="match status" value="1"/>
</dbReference>
<feature type="domain" description="ATP-grasp" evidence="9">
    <location>
        <begin position="123"/>
        <end position="352"/>
    </location>
</feature>
<feature type="domain" description="CoA carboxyltransferase C-terminal" evidence="11">
    <location>
        <begin position="891"/>
        <end position="1130"/>
    </location>
</feature>
<dbReference type="Gene3D" id="3.90.226.10">
    <property type="entry name" value="2-enoyl-CoA Hydratase, Chain A, domain 1"/>
    <property type="match status" value="2"/>
</dbReference>
<feature type="region of interest" description="Disordered" evidence="7">
    <location>
        <begin position="289"/>
        <end position="309"/>
    </location>
</feature>
<accession>A0ABW4KZH1</accession>
<keyword evidence="4 6" id="KW-0067">ATP-binding</keyword>
<dbReference type="InterPro" id="IPR000089">
    <property type="entry name" value="Biotin_lipoyl"/>
</dbReference>
<evidence type="ECO:0000259" key="9">
    <source>
        <dbReference type="PROSITE" id="PS50975"/>
    </source>
</evidence>
<evidence type="ECO:0000256" key="6">
    <source>
        <dbReference type="PROSITE-ProRule" id="PRU00409"/>
    </source>
</evidence>
<dbReference type="PROSITE" id="PS50979">
    <property type="entry name" value="BC"/>
    <property type="match status" value="1"/>
</dbReference>
<dbReference type="InterPro" id="IPR013815">
    <property type="entry name" value="ATP_grasp_subdomain_1"/>
</dbReference>
<keyword evidence="3 6" id="KW-0547">Nucleotide-binding</keyword>
<dbReference type="InterPro" id="IPR011761">
    <property type="entry name" value="ATP-grasp"/>
</dbReference>
<dbReference type="Proteomes" id="UP001597304">
    <property type="component" value="Unassembled WGS sequence"/>
</dbReference>
<feature type="domain" description="Biotin carboxylation" evidence="10">
    <location>
        <begin position="5"/>
        <end position="489"/>
    </location>
</feature>
<keyword evidence="12" id="KW-0808">Transferase</keyword>
<dbReference type="InterPro" id="IPR011763">
    <property type="entry name" value="COA_CT_C"/>
</dbReference>
<evidence type="ECO:0000256" key="4">
    <source>
        <dbReference type="ARBA" id="ARBA00022840"/>
    </source>
</evidence>
<evidence type="ECO:0000259" key="8">
    <source>
        <dbReference type="PROSITE" id="PS50968"/>
    </source>
</evidence>
<name>A0ABW4KZH1_9BURK</name>
<evidence type="ECO:0000313" key="12">
    <source>
        <dbReference type="EMBL" id="MFD1712572.1"/>
    </source>
</evidence>
<dbReference type="Pfam" id="PF02785">
    <property type="entry name" value="Biotin_carb_C"/>
    <property type="match status" value="1"/>
</dbReference>
<dbReference type="Gene3D" id="3.30.470.20">
    <property type="entry name" value="ATP-grasp fold, B domain"/>
    <property type="match status" value="1"/>
</dbReference>
<dbReference type="Pfam" id="PF01039">
    <property type="entry name" value="Carboxyl_trans"/>
    <property type="match status" value="1"/>
</dbReference>
<evidence type="ECO:0000256" key="1">
    <source>
        <dbReference type="ARBA" id="ARBA00001953"/>
    </source>
</evidence>
<dbReference type="PROSITE" id="PS00867">
    <property type="entry name" value="CPSASE_2"/>
    <property type="match status" value="1"/>
</dbReference>
<evidence type="ECO:0000313" key="13">
    <source>
        <dbReference type="Proteomes" id="UP001597304"/>
    </source>
</evidence>
<keyword evidence="5" id="KW-0092">Biotin</keyword>
<dbReference type="InterPro" id="IPR029045">
    <property type="entry name" value="ClpP/crotonase-like_dom_sf"/>
</dbReference>
<dbReference type="SUPFAM" id="SSF56059">
    <property type="entry name" value="Glutathione synthetase ATP-binding domain-like"/>
    <property type="match status" value="1"/>
</dbReference>
<dbReference type="CDD" id="cd06850">
    <property type="entry name" value="biotinyl_domain"/>
    <property type="match status" value="1"/>
</dbReference>
<comment type="cofactor">
    <cofactor evidence="1">
        <name>biotin</name>
        <dbReference type="ChEBI" id="CHEBI:57586"/>
    </cofactor>
</comment>
<dbReference type="InterPro" id="IPR011054">
    <property type="entry name" value="Rudment_hybrid_motif"/>
</dbReference>
<dbReference type="SUPFAM" id="SSF52440">
    <property type="entry name" value="PreATP-grasp domain"/>
    <property type="match status" value="1"/>
</dbReference>
<feature type="domain" description="Lipoyl-binding" evidence="8">
    <location>
        <begin position="514"/>
        <end position="593"/>
    </location>
</feature>
<evidence type="ECO:0000259" key="11">
    <source>
        <dbReference type="PROSITE" id="PS50989"/>
    </source>
</evidence>
<dbReference type="Gene3D" id="3.40.50.20">
    <property type="match status" value="1"/>
</dbReference>
<dbReference type="PANTHER" id="PTHR48095:SF5">
    <property type="entry name" value="BLL7292 PROTEIN"/>
    <property type="match status" value="1"/>
</dbReference>
<dbReference type="InterPro" id="IPR034733">
    <property type="entry name" value="AcCoA_carboxyl_beta"/>
</dbReference>
<dbReference type="Pfam" id="PF00364">
    <property type="entry name" value="Biotin_lipoyl"/>
    <property type="match status" value="1"/>
</dbReference>
<reference evidence="13" key="1">
    <citation type="journal article" date="2019" name="Int. J. Syst. Evol. Microbiol.">
        <title>The Global Catalogue of Microorganisms (GCM) 10K type strain sequencing project: providing services to taxonomists for standard genome sequencing and annotation.</title>
        <authorList>
            <consortium name="The Broad Institute Genomics Platform"/>
            <consortium name="The Broad Institute Genome Sequencing Center for Infectious Disease"/>
            <person name="Wu L."/>
            <person name="Ma J."/>
        </authorList>
    </citation>
    <scope>NUCLEOTIDE SEQUENCE [LARGE SCALE GENOMIC DNA]</scope>
    <source>
        <strain evidence="13">LMG 29247</strain>
    </source>
</reference>
<dbReference type="RefSeq" id="WP_147913555.1">
    <property type="nucleotide sequence ID" value="NZ_JBHUEJ010000045.1"/>
</dbReference>
<evidence type="ECO:0000256" key="3">
    <source>
        <dbReference type="ARBA" id="ARBA00022741"/>
    </source>
</evidence>
<dbReference type="EMBL" id="JBHUEJ010000045">
    <property type="protein sequence ID" value="MFD1712572.1"/>
    <property type="molecule type" value="Genomic_DNA"/>
</dbReference>
<organism evidence="12 13">
    <name type="scientific">Ottowia flava</name>
    <dbReference type="NCBI Taxonomy" id="2675430"/>
    <lineage>
        <taxon>Bacteria</taxon>
        <taxon>Pseudomonadati</taxon>
        <taxon>Pseudomonadota</taxon>
        <taxon>Betaproteobacteria</taxon>
        <taxon>Burkholderiales</taxon>
        <taxon>Comamonadaceae</taxon>
        <taxon>Ottowia</taxon>
    </lineage>
</organism>
<dbReference type="PANTHER" id="PTHR48095">
    <property type="entry name" value="PYRUVATE CARBOXYLASE SUBUNIT A"/>
    <property type="match status" value="1"/>
</dbReference>
<dbReference type="GO" id="GO:0016740">
    <property type="term" value="F:transferase activity"/>
    <property type="evidence" value="ECO:0007669"/>
    <property type="project" value="UniProtKB-KW"/>
</dbReference>
<dbReference type="InterPro" id="IPR011053">
    <property type="entry name" value="Single_hybrid_motif"/>
</dbReference>
<evidence type="ECO:0000256" key="7">
    <source>
        <dbReference type="SAM" id="MobiDB-lite"/>
    </source>
</evidence>
<dbReference type="InterPro" id="IPR005479">
    <property type="entry name" value="CPAse_ATP-bd"/>
</dbReference>
<dbReference type="PROSITE" id="PS50975">
    <property type="entry name" value="ATP_GRASP"/>
    <property type="match status" value="1"/>
</dbReference>
<dbReference type="Pfam" id="PF02786">
    <property type="entry name" value="CPSase_L_D2"/>
    <property type="match status" value="2"/>
</dbReference>
<dbReference type="InterPro" id="IPR005482">
    <property type="entry name" value="Biotin_COase_C"/>
</dbReference>
<evidence type="ECO:0000256" key="5">
    <source>
        <dbReference type="ARBA" id="ARBA00023267"/>
    </source>
</evidence>
<proteinExistence type="predicted"/>
<dbReference type="Gene3D" id="2.40.50.100">
    <property type="match status" value="1"/>
</dbReference>